<evidence type="ECO:0000313" key="3">
    <source>
        <dbReference type="Proteomes" id="UP001215712"/>
    </source>
</evidence>
<evidence type="ECO:0000313" key="2">
    <source>
        <dbReference type="EMBL" id="KAJ5733702.1"/>
    </source>
</evidence>
<reference evidence="2" key="1">
    <citation type="journal article" date="2023" name="IMA Fungus">
        <title>Comparative genomic study of the Penicillium genus elucidates a diverse pangenome and 15 lateral gene transfer events.</title>
        <authorList>
            <person name="Petersen C."/>
            <person name="Sorensen T."/>
            <person name="Nielsen M.R."/>
            <person name="Sondergaard T.E."/>
            <person name="Sorensen J.L."/>
            <person name="Fitzpatrick D.A."/>
            <person name="Frisvad J.C."/>
            <person name="Nielsen K.L."/>
        </authorList>
    </citation>
    <scope>NUCLEOTIDE SEQUENCE</scope>
    <source>
        <strain evidence="2">IBT 17514</strain>
    </source>
</reference>
<reference evidence="2" key="2">
    <citation type="submission" date="2023-01" db="EMBL/GenBank/DDBJ databases">
        <authorList>
            <person name="Petersen C."/>
        </authorList>
    </citation>
    <scope>NUCLEOTIDE SEQUENCE</scope>
    <source>
        <strain evidence="2">IBT 17514</strain>
    </source>
</reference>
<keyword evidence="3" id="KW-1185">Reference proteome</keyword>
<sequence>MGDRQDLRAWTEDVFGGESSTSEGYGIIIIIADEGKYAKPRQNDKDETNELQRLRRSNQVQQEKRNSTRKIVKQIHGGAGRGEKTHVG</sequence>
<protein>
    <submittedName>
        <fullName evidence="2">Uncharacterized protein</fullName>
    </submittedName>
</protein>
<gene>
    <name evidence="2" type="ORF">N7493_002488</name>
</gene>
<comment type="caution">
    <text evidence="2">The sequence shown here is derived from an EMBL/GenBank/DDBJ whole genome shotgun (WGS) entry which is preliminary data.</text>
</comment>
<dbReference type="AlphaFoldDB" id="A0AAD6HRY6"/>
<dbReference type="EMBL" id="JAQJAN010000003">
    <property type="protein sequence ID" value="KAJ5733702.1"/>
    <property type="molecule type" value="Genomic_DNA"/>
</dbReference>
<feature type="region of interest" description="Disordered" evidence="1">
    <location>
        <begin position="39"/>
        <end position="88"/>
    </location>
</feature>
<dbReference type="Proteomes" id="UP001215712">
    <property type="component" value="Unassembled WGS sequence"/>
</dbReference>
<accession>A0AAD6HRY6</accession>
<name>A0AAD6HRY6_9EURO</name>
<organism evidence="2 3">
    <name type="scientific">Penicillium malachiteum</name>
    <dbReference type="NCBI Taxonomy" id="1324776"/>
    <lineage>
        <taxon>Eukaryota</taxon>
        <taxon>Fungi</taxon>
        <taxon>Dikarya</taxon>
        <taxon>Ascomycota</taxon>
        <taxon>Pezizomycotina</taxon>
        <taxon>Eurotiomycetes</taxon>
        <taxon>Eurotiomycetidae</taxon>
        <taxon>Eurotiales</taxon>
        <taxon>Aspergillaceae</taxon>
        <taxon>Penicillium</taxon>
    </lineage>
</organism>
<proteinExistence type="predicted"/>
<feature type="compositionally biased region" description="Basic and acidic residues" evidence="1">
    <location>
        <begin position="39"/>
        <end position="53"/>
    </location>
</feature>
<evidence type="ECO:0000256" key="1">
    <source>
        <dbReference type="SAM" id="MobiDB-lite"/>
    </source>
</evidence>